<organism evidence="1 3">
    <name type="scientific">Tritrichomonas musculus</name>
    <dbReference type="NCBI Taxonomy" id="1915356"/>
    <lineage>
        <taxon>Eukaryota</taxon>
        <taxon>Metamonada</taxon>
        <taxon>Parabasalia</taxon>
        <taxon>Tritrichomonadida</taxon>
        <taxon>Tritrichomonadidae</taxon>
        <taxon>Tritrichomonas</taxon>
    </lineage>
</organism>
<sequence>MIITKQSENNYNISVNKSDENGERLIEFVIESITYNLNDEIVLKSLLNDYYNKTESDNKYLAKNDNGGYTINSDNSIHSSRSLEVYNTKNGTTSADLILGLDSSNYLALSYSKDSANLYHGTKPIFNFRNLNDETKNFIMMNYTLHLMGRANTMIKVFSLTNNSKILFGKGSTECSILDYNKTDTNYTLDVKLDDTQKMLTLNKTLDSTKYSIDLHKDTTINGSLTINSTNDIPLTVYNTNSESKNCDIICGLNNDKKFAFQYKDGDNFSDLYIRINSVGFFDLRKYHKW</sequence>
<gene>
    <name evidence="2" type="ORF">M9Y10_025313</name>
    <name evidence="1" type="ORF">M9Y10_033263</name>
</gene>
<keyword evidence="3" id="KW-1185">Reference proteome</keyword>
<reference evidence="1 3" key="1">
    <citation type="submission" date="2024-04" db="EMBL/GenBank/DDBJ databases">
        <title>Tritrichomonas musculus Genome.</title>
        <authorList>
            <person name="Alves-Ferreira E."/>
            <person name="Grigg M."/>
            <person name="Lorenzi H."/>
            <person name="Galac M."/>
        </authorList>
    </citation>
    <scope>NUCLEOTIDE SEQUENCE [LARGE SCALE GENOMIC DNA]</scope>
    <source>
        <strain evidence="1 3">EAF2021</strain>
    </source>
</reference>
<dbReference type="EMBL" id="JAPFFF010000036">
    <property type="protein sequence ID" value="KAK8843120.1"/>
    <property type="molecule type" value="Genomic_DNA"/>
</dbReference>
<comment type="caution">
    <text evidence="1">The sequence shown here is derived from an EMBL/GenBank/DDBJ whole genome shotgun (WGS) entry which is preliminary data.</text>
</comment>
<evidence type="ECO:0000313" key="1">
    <source>
        <dbReference type="EMBL" id="KAK8834147.1"/>
    </source>
</evidence>
<dbReference type="Proteomes" id="UP001470230">
    <property type="component" value="Unassembled WGS sequence"/>
</dbReference>
<evidence type="ECO:0000313" key="3">
    <source>
        <dbReference type="Proteomes" id="UP001470230"/>
    </source>
</evidence>
<name>A0ABR2GKL1_9EUKA</name>
<evidence type="ECO:0000313" key="2">
    <source>
        <dbReference type="EMBL" id="KAK8843120.1"/>
    </source>
</evidence>
<proteinExistence type="predicted"/>
<dbReference type="EMBL" id="JAPFFF010000487">
    <property type="protein sequence ID" value="KAK8834147.1"/>
    <property type="molecule type" value="Genomic_DNA"/>
</dbReference>
<accession>A0ABR2GKL1</accession>
<protein>
    <submittedName>
        <fullName evidence="1">Uncharacterized protein</fullName>
    </submittedName>
</protein>